<evidence type="ECO:0000313" key="5">
    <source>
        <dbReference type="Proteomes" id="UP000003836"/>
    </source>
</evidence>
<keyword evidence="5" id="KW-1185">Reference proteome</keyword>
<dbReference type="InterPro" id="IPR005135">
    <property type="entry name" value="Endo/exonuclease/phosphatase"/>
</dbReference>
<protein>
    <submittedName>
        <fullName evidence="4">Endonuclease/Exonuclease/phosphatase family protein</fullName>
    </submittedName>
    <submittedName>
        <fullName evidence="3">Hydrolase</fullName>
    </submittedName>
</protein>
<dbReference type="GO" id="GO:0016787">
    <property type="term" value="F:hydrolase activity"/>
    <property type="evidence" value="ECO:0007669"/>
    <property type="project" value="UniProtKB-KW"/>
</dbReference>
<evidence type="ECO:0000259" key="2">
    <source>
        <dbReference type="Pfam" id="PF03372"/>
    </source>
</evidence>
<dbReference type="GeneID" id="23447034"/>
<gene>
    <name evidence="3" type="ORF">IX91_20130</name>
    <name evidence="4" type="ORF">VITU9109_01812</name>
</gene>
<dbReference type="EMBL" id="AFWI01000068">
    <property type="protein sequence ID" value="EGU57449.1"/>
    <property type="molecule type" value="Genomic_DNA"/>
</dbReference>
<evidence type="ECO:0000313" key="3">
    <source>
        <dbReference type="EMBL" id="AIW16400.1"/>
    </source>
</evidence>
<dbReference type="GO" id="GO:0004519">
    <property type="term" value="F:endonuclease activity"/>
    <property type="evidence" value="ECO:0007669"/>
    <property type="project" value="UniProtKB-KW"/>
</dbReference>
<reference evidence="3 6" key="3">
    <citation type="submission" date="2014-08" db="EMBL/GenBank/DDBJ databases">
        <title>First Complete Genome Sequence of the Shellfish Pathogen Vibrio tubiashii.</title>
        <authorList>
            <person name="Richards G.P."/>
            <person name="Needleman D.S."/>
            <person name="Watson M.A."/>
            <person name="Bono J.L."/>
        </authorList>
    </citation>
    <scope>NUCLEOTIDE SEQUENCE [LARGE SCALE GENOMIC DNA]</scope>
    <source>
        <strain evidence="3 6">ATCC 19109</strain>
    </source>
</reference>
<dbReference type="HOGENOM" id="CLU_056520_1_0_6"/>
<organism evidence="3 6">
    <name type="scientific">Vibrio tubiashii ATCC 19109</name>
    <dbReference type="NCBI Taxonomy" id="1051646"/>
    <lineage>
        <taxon>Bacteria</taxon>
        <taxon>Pseudomonadati</taxon>
        <taxon>Pseudomonadota</taxon>
        <taxon>Gammaproteobacteria</taxon>
        <taxon>Vibrionales</taxon>
        <taxon>Vibrionaceae</taxon>
        <taxon>Vibrio</taxon>
        <taxon>Vibrio oreintalis group</taxon>
    </lineage>
</organism>
<dbReference type="SUPFAM" id="SSF56219">
    <property type="entry name" value="DNase I-like"/>
    <property type="match status" value="1"/>
</dbReference>
<feature type="signal peptide" evidence="1">
    <location>
        <begin position="1"/>
        <end position="23"/>
    </location>
</feature>
<dbReference type="STRING" id="1051646.IX91_20130"/>
<dbReference type="PATRIC" id="fig|1051646.9.peg.3946"/>
<dbReference type="RefSeq" id="WP_004743747.1">
    <property type="nucleotide sequence ID" value="NZ_AFWI01000068.1"/>
</dbReference>
<dbReference type="AlphaFoldDB" id="F9T2Q8"/>
<dbReference type="Proteomes" id="UP000003836">
    <property type="component" value="Unassembled WGS sequence"/>
</dbReference>
<evidence type="ECO:0000313" key="6">
    <source>
        <dbReference type="Proteomes" id="UP000030071"/>
    </source>
</evidence>
<sequence length="303" mass="34735">MLPPKKWSLFVSLLCLLSFYSSANNSIYTTWNIEWLSDTPSEQFSSSQRNEDDYLALSRHFDSIAPKVLAFQEVNDPVALERVIGSDYQLFFSQRSLPSNRKHQFDEINQYTGFAVQKGINVSNREDFRLDSSSNSKLRFATYIVLNPNSAHSVHALSVHLKARCSGAYRNSRDCKTLKEQGKNLNLWIRERESNGESYVILGDFNHNLSYQGDWLWKEMTQGTSARLASKQTKAECKVKSRNNPKRTHQFRSLIDHIVVSEALTTTKPEQNVFPVSDVLDYTLSDHCPLSVQVHEELFISRG</sequence>
<accession>F9T2Q8</accession>
<proteinExistence type="predicted"/>
<keyword evidence="4" id="KW-0540">Nuclease</keyword>
<feature type="chain" id="PRO_5003393932" evidence="1">
    <location>
        <begin position="24"/>
        <end position="303"/>
    </location>
</feature>
<dbReference type="Pfam" id="PF03372">
    <property type="entry name" value="Exo_endo_phos"/>
    <property type="match status" value="1"/>
</dbReference>
<dbReference type="EMBL" id="CP009355">
    <property type="protein sequence ID" value="AIW16400.1"/>
    <property type="molecule type" value="Genomic_DNA"/>
</dbReference>
<evidence type="ECO:0000313" key="4">
    <source>
        <dbReference type="EMBL" id="EGU57449.1"/>
    </source>
</evidence>
<reference evidence="4 5" key="2">
    <citation type="journal article" date="2012" name="Int. J. Syst. Evol. Microbiol.">
        <title>Vibrio caribbeanicus sp. nov., isolated from the marine sponge Scleritoderma cyanea.</title>
        <authorList>
            <person name="Hoffmann M."/>
            <person name="Monday S.R."/>
            <person name="Allard M.W."/>
            <person name="Strain E.A."/>
            <person name="Whittaker P."/>
            <person name="Naum M."/>
            <person name="McCarthy P.J."/>
            <person name="Lopez J.V."/>
            <person name="Fischer M."/>
            <person name="Brown E.W."/>
        </authorList>
    </citation>
    <scope>NUCLEOTIDE SEQUENCE [LARGE SCALE GENOMIC DNA]</scope>
    <source>
        <strain evidence="4 5">ATCC 19109</strain>
    </source>
</reference>
<evidence type="ECO:0000256" key="1">
    <source>
        <dbReference type="SAM" id="SignalP"/>
    </source>
</evidence>
<dbReference type="KEGG" id="vtu:IX91_20130"/>
<dbReference type="InterPro" id="IPR036691">
    <property type="entry name" value="Endo/exonu/phosph_ase_sf"/>
</dbReference>
<feature type="domain" description="Endonuclease/exonuclease/phosphatase" evidence="2">
    <location>
        <begin position="30"/>
        <end position="287"/>
    </location>
</feature>
<keyword evidence="3" id="KW-0378">Hydrolase</keyword>
<dbReference type="eggNOG" id="COG0708">
    <property type="taxonomic scope" value="Bacteria"/>
</dbReference>
<reference evidence="4" key="1">
    <citation type="submission" date="2011-08" db="EMBL/GenBank/DDBJ databases">
        <authorList>
            <person name="Hoffman M."/>
            <person name="Strain E.A."/>
            <person name="Brown E."/>
            <person name="Allard M.W."/>
        </authorList>
    </citation>
    <scope>NUCLEOTIDE SEQUENCE</scope>
    <source>
        <strain evidence="4">ATCC 19109</strain>
    </source>
</reference>
<name>F9T2Q8_9VIBR</name>
<dbReference type="Proteomes" id="UP000030071">
    <property type="component" value="Chromosome 2"/>
</dbReference>
<keyword evidence="1" id="KW-0732">Signal</keyword>
<dbReference type="Gene3D" id="3.60.10.10">
    <property type="entry name" value="Endonuclease/exonuclease/phosphatase"/>
    <property type="match status" value="1"/>
</dbReference>
<keyword evidence="4" id="KW-0255">Endonuclease</keyword>